<evidence type="ECO:0000313" key="5">
    <source>
        <dbReference type="EMBL" id="CAK9020189.1"/>
    </source>
</evidence>
<keyword evidence="3" id="KW-0812">Transmembrane</keyword>
<evidence type="ECO:0000256" key="1">
    <source>
        <dbReference type="ARBA" id="ARBA00022737"/>
    </source>
</evidence>
<protein>
    <recommendedName>
        <fullName evidence="4">PROP1-like PPR domain-containing protein</fullName>
    </recommendedName>
</protein>
<dbReference type="Pfam" id="PF01535">
    <property type="entry name" value="PPR"/>
    <property type="match status" value="3"/>
</dbReference>
<feature type="repeat" description="PPR" evidence="2">
    <location>
        <begin position="371"/>
        <end position="405"/>
    </location>
</feature>
<evidence type="ECO:0000256" key="3">
    <source>
        <dbReference type="SAM" id="Phobius"/>
    </source>
</evidence>
<evidence type="ECO:0000313" key="6">
    <source>
        <dbReference type="Proteomes" id="UP001642484"/>
    </source>
</evidence>
<dbReference type="InterPro" id="IPR011990">
    <property type="entry name" value="TPR-like_helical_dom_sf"/>
</dbReference>
<name>A0ABP0K0A5_9DINO</name>
<evidence type="ECO:0000256" key="2">
    <source>
        <dbReference type="PROSITE-ProRule" id="PRU00708"/>
    </source>
</evidence>
<sequence length="1116" mass="123678">MTPFAWTASQTLEAVYNSLAPLWVELSFLFFFSMGFFYLRAENFRKGKKAPKVKHFEPQFRASVRKTLEAEAAAGNAQKLLEAWRAEQAKAPTPKDLLKPVVQSFIDAEPEALIDEIINHLTNHKDTLVNSWSATVILDTVARSGNVAVMMELWDVYQKRLCLTRSCSMYEVVLGGFASAGHPEKVSEFEALMKKDRLKLSPRGHSLIIKGFLKNGLVDEVLRRIVAMTKSGHVVPAFAVAQFLRVASEHGRAAAMYEKLLEHDITLGTEAVTVILEECVKTHDAKLARQIEKNARNAKVPFNMHGYDALLKAYAEDCDVHALDVFKEMQAEGHTISEGLCVGLLARCADGKFLSFAEEIVRFVRAGAGMSIAVYSGLMKVYAYSGMYGKACDLYDQIRADGLEPDTMMYGCLMKFSVECGRTALSQELSEKLSVLDIQNYMSLIKAAGRDRDVDRAFSIIQRLRENNVSQDATRLTWYRIVDTSESPFGSSVQKVKTSIFKCEQPEHVSEKRLEQLPKDLQKVPQSWTKERKLEARAGAGGAGQPKSGFHAPLRARPEVDTLRVSMDNAPSILADFARNAKHVLRKEAKSAMPHGTFPREANRLGTPVPVGILNAAVNSGNFEDAWDTIAKMEQMNVKPDHYTVSIMLKALKRAKGAKDVNRCLSFLDRSSIDPCSDEILMNTVLETYIRHKEHRRLESLLNKFEQSSLRPSVPTYGSIIKAYANLKRPDKCWHFWNEMQGQRGLEPNDIVFGCMLDALVCNGQVDEAVKLFESSNLKPNAVLCSILVKGFTTTGQTQKAMSLWHEMRQKGVKMNTAACNAFVDAQARVGNMDEVLLIVEAMAEDGCKPDGITHSTIVKGYAVKGDLDKAMEVLRSMQESGVYHDAIVYNTILDGCTKHKRADLVDPILESMEAHKIAPTNFTLGILVKFYSRQKQLDKAFSCMSTLPKRGNFVPNCQVWSCLMGACLMNGSPSKALQVFTNMRAAGQSADTRACTSLVSGLVRMGQLRNAVQVVDEVFGLNGTTRMGHGVTIEQDAGSADGGSAGWLREGLARSDCLESLLAALVHKGLREEMAAPLLERLRAAQVPISGRLMVATLGDASPDRPEHRRSKHER</sequence>
<dbReference type="PANTHER" id="PTHR47447">
    <property type="entry name" value="OS03G0856100 PROTEIN"/>
    <property type="match status" value="1"/>
</dbReference>
<accession>A0ABP0K0A5</accession>
<feature type="transmembrane region" description="Helical" evidence="3">
    <location>
        <begin position="20"/>
        <end position="39"/>
    </location>
</feature>
<feature type="repeat" description="PPR" evidence="2">
    <location>
        <begin position="851"/>
        <end position="885"/>
    </location>
</feature>
<dbReference type="InterPro" id="IPR033443">
    <property type="entry name" value="PROP1-like_PPR_dom"/>
</dbReference>
<feature type="repeat" description="PPR" evidence="2">
    <location>
        <begin position="781"/>
        <end position="815"/>
    </location>
</feature>
<dbReference type="PANTHER" id="PTHR47447:SF23">
    <property type="entry name" value="PENTACOTRIPEPTIDE-REPEAT REGION OF PRORP DOMAIN-CONTAINING PROTEIN"/>
    <property type="match status" value="1"/>
</dbReference>
<keyword evidence="3" id="KW-0472">Membrane</keyword>
<organism evidence="5 6">
    <name type="scientific">Durusdinium trenchii</name>
    <dbReference type="NCBI Taxonomy" id="1381693"/>
    <lineage>
        <taxon>Eukaryota</taxon>
        <taxon>Sar</taxon>
        <taxon>Alveolata</taxon>
        <taxon>Dinophyceae</taxon>
        <taxon>Suessiales</taxon>
        <taxon>Symbiodiniaceae</taxon>
        <taxon>Durusdinium</taxon>
    </lineage>
</organism>
<comment type="caution">
    <text evidence="5">The sequence shown here is derived from an EMBL/GenBank/DDBJ whole genome shotgun (WGS) entry which is preliminary data.</text>
</comment>
<feature type="repeat" description="PPR" evidence="2">
    <location>
        <begin position="957"/>
        <end position="991"/>
    </location>
</feature>
<dbReference type="Pfam" id="PF13812">
    <property type="entry name" value="PPR_3"/>
    <property type="match status" value="2"/>
</dbReference>
<keyword evidence="1" id="KW-0677">Repeat</keyword>
<reference evidence="5 6" key="1">
    <citation type="submission" date="2024-02" db="EMBL/GenBank/DDBJ databases">
        <authorList>
            <person name="Chen Y."/>
            <person name="Shah S."/>
            <person name="Dougan E. K."/>
            <person name="Thang M."/>
            <person name="Chan C."/>
        </authorList>
    </citation>
    <scope>NUCLEOTIDE SEQUENCE [LARGE SCALE GENOMIC DNA]</scope>
</reference>
<dbReference type="EMBL" id="CAXAMN010007058">
    <property type="protein sequence ID" value="CAK9020189.1"/>
    <property type="molecule type" value="Genomic_DNA"/>
</dbReference>
<proteinExistence type="predicted"/>
<dbReference type="NCBIfam" id="TIGR00756">
    <property type="entry name" value="PPR"/>
    <property type="match status" value="6"/>
</dbReference>
<gene>
    <name evidence="5" type="ORF">CCMP2556_LOCUS13961</name>
</gene>
<evidence type="ECO:0000259" key="4">
    <source>
        <dbReference type="Pfam" id="PF17177"/>
    </source>
</evidence>
<dbReference type="Gene3D" id="1.25.40.10">
    <property type="entry name" value="Tetratricopeptide repeat domain"/>
    <property type="match status" value="6"/>
</dbReference>
<dbReference type="InterPro" id="IPR002885">
    <property type="entry name" value="PPR_rpt"/>
</dbReference>
<dbReference type="Pfam" id="PF17177">
    <property type="entry name" value="PPR_long"/>
    <property type="match status" value="1"/>
</dbReference>
<feature type="repeat" description="PPR" evidence="2">
    <location>
        <begin position="886"/>
        <end position="920"/>
    </location>
</feature>
<feature type="domain" description="PROP1-like PPR" evidence="4">
    <location>
        <begin position="273"/>
        <end position="423"/>
    </location>
</feature>
<dbReference type="PROSITE" id="PS51375">
    <property type="entry name" value="PPR"/>
    <property type="match status" value="7"/>
</dbReference>
<keyword evidence="3" id="KW-1133">Transmembrane helix</keyword>
<keyword evidence="6" id="KW-1185">Reference proteome</keyword>
<dbReference type="Proteomes" id="UP001642484">
    <property type="component" value="Unassembled WGS sequence"/>
</dbReference>
<feature type="repeat" description="PPR" evidence="2">
    <location>
        <begin position="713"/>
        <end position="748"/>
    </location>
</feature>
<dbReference type="Pfam" id="PF13041">
    <property type="entry name" value="PPR_2"/>
    <property type="match status" value="2"/>
</dbReference>
<feature type="repeat" description="PPR" evidence="2">
    <location>
        <begin position="816"/>
        <end position="850"/>
    </location>
</feature>